<keyword evidence="3" id="KW-1185">Reference proteome</keyword>
<feature type="region of interest" description="Disordered" evidence="1">
    <location>
        <begin position="167"/>
        <end position="191"/>
    </location>
</feature>
<feature type="compositionally biased region" description="Polar residues" evidence="1">
    <location>
        <begin position="271"/>
        <end position="289"/>
    </location>
</feature>
<protein>
    <submittedName>
        <fullName evidence="2">Uncharacterized protein</fullName>
    </submittedName>
</protein>
<dbReference type="Proteomes" id="UP001221142">
    <property type="component" value="Unassembled WGS sequence"/>
</dbReference>
<evidence type="ECO:0000313" key="2">
    <source>
        <dbReference type="EMBL" id="KAJ7612674.1"/>
    </source>
</evidence>
<evidence type="ECO:0000313" key="3">
    <source>
        <dbReference type="Proteomes" id="UP001221142"/>
    </source>
</evidence>
<feature type="region of interest" description="Disordered" evidence="1">
    <location>
        <begin position="233"/>
        <end position="289"/>
    </location>
</feature>
<dbReference type="AlphaFoldDB" id="A0AAD7FDK4"/>
<accession>A0AAD7FDK4</accession>
<evidence type="ECO:0000256" key="1">
    <source>
        <dbReference type="SAM" id="MobiDB-lite"/>
    </source>
</evidence>
<proteinExistence type="predicted"/>
<comment type="caution">
    <text evidence="2">The sequence shown here is derived from an EMBL/GenBank/DDBJ whole genome shotgun (WGS) entry which is preliminary data.</text>
</comment>
<organism evidence="2 3">
    <name type="scientific">Roridomyces roridus</name>
    <dbReference type="NCBI Taxonomy" id="1738132"/>
    <lineage>
        <taxon>Eukaryota</taxon>
        <taxon>Fungi</taxon>
        <taxon>Dikarya</taxon>
        <taxon>Basidiomycota</taxon>
        <taxon>Agaricomycotina</taxon>
        <taxon>Agaricomycetes</taxon>
        <taxon>Agaricomycetidae</taxon>
        <taxon>Agaricales</taxon>
        <taxon>Marasmiineae</taxon>
        <taxon>Mycenaceae</taxon>
        <taxon>Roridomyces</taxon>
    </lineage>
</organism>
<name>A0AAD7FDK4_9AGAR</name>
<reference evidence="2" key="1">
    <citation type="submission" date="2023-03" db="EMBL/GenBank/DDBJ databases">
        <title>Massive genome expansion in bonnet fungi (Mycena s.s.) driven by repeated elements and novel gene families across ecological guilds.</title>
        <authorList>
            <consortium name="Lawrence Berkeley National Laboratory"/>
            <person name="Harder C.B."/>
            <person name="Miyauchi S."/>
            <person name="Viragh M."/>
            <person name="Kuo A."/>
            <person name="Thoen E."/>
            <person name="Andreopoulos B."/>
            <person name="Lu D."/>
            <person name="Skrede I."/>
            <person name="Drula E."/>
            <person name="Henrissat B."/>
            <person name="Morin E."/>
            <person name="Kohler A."/>
            <person name="Barry K."/>
            <person name="LaButti K."/>
            <person name="Morin E."/>
            <person name="Salamov A."/>
            <person name="Lipzen A."/>
            <person name="Mereny Z."/>
            <person name="Hegedus B."/>
            <person name="Baldrian P."/>
            <person name="Stursova M."/>
            <person name="Weitz H."/>
            <person name="Taylor A."/>
            <person name="Grigoriev I.V."/>
            <person name="Nagy L.G."/>
            <person name="Martin F."/>
            <person name="Kauserud H."/>
        </authorList>
    </citation>
    <scope>NUCLEOTIDE SEQUENCE</scope>
    <source>
        <strain evidence="2">9284</strain>
    </source>
</reference>
<feature type="compositionally biased region" description="Polar residues" evidence="1">
    <location>
        <begin position="176"/>
        <end position="191"/>
    </location>
</feature>
<gene>
    <name evidence="2" type="ORF">FB45DRAFT_874882</name>
</gene>
<sequence length="289" mass="31354">MCNELSGTQTGLKGFGTLMPTDPEAGINALITVPKQLMVLKYSTSGFADGLTEVSVNDLANLTKNHQKLSNPIVVALILSLTSGLLFESHQLQLNNLEIYLPSQKPIKQLVKQEACEATTKYKWTTVCNILGGRRWYYTKGHWTVADGGYWQPRSKLEESKQTEVFSASPVPPQAPWTTGKNQVAFGTTSSPARARQPISVATRVQASCLTIGSLEGKKEAQVDVTVWSAATQDGDTGRWPDTGSWLPRSKLEESKQAEGFSASPVPLQAPWTSDSMAPQAQSSEKAPS</sequence>
<dbReference type="EMBL" id="JARKIF010000030">
    <property type="protein sequence ID" value="KAJ7612674.1"/>
    <property type="molecule type" value="Genomic_DNA"/>
</dbReference>